<feature type="domain" description="RRM" evidence="3">
    <location>
        <begin position="100"/>
        <end position="178"/>
    </location>
</feature>
<evidence type="ECO:0000313" key="5">
    <source>
        <dbReference type="Proteomes" id="UP000242875"/>
    </source>
</evidence>
<keyword evidence="1" id="KW-0694">RNA-binding</keyword>
<proteinExistence type="predicted"/>
<feature type="compositionally biased region" description="Polar residues" evidence="2">
    <location>
        <begin position="210"/>
        <end position="222"/>
    </location>
</feature>
<dbReference type="InterPro" id="IPR034186">
    <property type="entry name" value="PIN4-like_RRM"/>
</dbReference>
<dbReference type="InterPro" id="IPR000504">
    <property type="entry name" value="RRM_dom"/>
</dbReference>
<evidence type="ECO:0000256" key="1">
    <source>
        <dbReference type="PROSITE-ProRule" id="PRU00176"/>
    </source>
</evidence>
<evidence type="ECO:0000313" key="4">
    <source>
        <dbReference type="EMBL" id="OZJ03947.1"/>
    </source>
</evidence>
<dbReference type="OrthoDB" id="434258at2759"/>
<evidence type="ECO:0000259" key="3">
    <source>
        <dbReference type="PROSITE" id="PS50102"/>
    </source>
</evidence>
<organism evidence="4 5">
    <name type="scientific">Bifiguratus adelaidae</name>
    <dbReference type="NCBI Taxonomy" id="1938954"/>
    <lineage>
        <taxon>Eukaryota</taxon>
        <taxon>Fungi</taxon>
        <taxon>Fungi incertae sedis</taxon>
        <taxon>Mucoromycota</taxon>
        <taxon>Mucoromycotina</taxon>
        <taxon>Endogonomycetes</taxon>
        <taxon>Endogonales</taxon>
        <taxon>Endogonales incertae sedis</taxon>
        <taxon>Bifiguratus</taxon>
    </lineage>
</organism>
<dbReference type="Pfam" id="PF00076">
    <property type="entry name" value="RRM_1"/>
    <property type="match status" value="1"/>
</dbReference>
<feature type="region of interest" description="Disordered" evidence="2">
    <location>
        <begin position="48"/>
        <end position="76"/>
    </location>
</feature>
<accession>A0A261Y002</accession>
<dbReference type="SUPFAM" id="SSF54928">
    <property type="entry name" value="RNA-binding domain, RBD"/>
    <property type="match status" value="1"/>
</dbReference>
<feature type="region of interest" description="Disordered" evidence="2">
    <location>
        <begin position="1"/>
        <end position="35"/>
    </location>
</feature>
<keyword evidence="5" id="KW-1185">Reference proteome</keyword>
<dbReference type="Gene3D" id="3.30.70.330">
    <property type="match status" value="1"/>
</dbReference>
<comment type="caution">
    <text evidence="4">The sequence shown here is derived from an EMBL/GenBank/DDBJ whole genome shotgun (WGS) entry which is preliminary data.</text>
</comment>
<feature type="compositionally biased region" description="Polar residues" evidence="2">
    <location>
        <begin position="50"/>
        <end position="71"/>
    </location>
</feature>
<evidence type="ECO:0000256" key="2">
    <source>
        <dbReference type="SAM" id="MobiDB-lite"/>
    </source>
</evidence>
<name>A0A261Y002_9FUNG</name>
<protein>
    <recommendedName>
        <fullName evidence="3">RRM domain-containing protein</fullName>
    </recommendedName>
</protein>
<gene>
    <name evidence="4" type="ORF">BZG36_02928</name>
</gene>
<dbReference type="PROSITE" id="PS50102">
    <property type="entry name" value="RRM"/>
    <property type="match status" value="1"/>
</dbReference>
<dbReference type="InterPro" id="IPR035979">
    <property type="entry name" value="RBD_domain_sf"/>
</dbReference>
<dbReference type="GO" id="GO:0003723">
    <property type="term" value="F:RNA binding"/>
    <property type="evidence" value="ECO:0007669"/>
    <property type="project" value="UniProtKB-UniRule"/>
</dbReference>
<dbReference type="SMART" id="SM00360">
    <property type="entry name" value="RRM"/>
    <property type="match status" value="1"/>
</dbReference>
<dbReference type="InterPro" id="IPR012677">
    <property type="entry name" value="Nucleotide-bd_a/b_plait_sf"/>
</dbReference>
<dbReference type="AlphaFoldDB" id="A0A261Y002"/>
<dbReference type="CDD" id="cd12253">
    <property type="entry name" value="RRM_PIN4_like"/>
    <property type="match status" value="1"/>
</dbReference>
<feature type="region of interest" description="Disordered" evidence="2">
    <location>
        <begin position="202"/>
        <end position="222"/>
    </location>
</feature>
<dbReference type="Proteomes" id="UP000242875">
    <property type="component" value="Unassembled WGS sequence"/>
</dbReference>
<sequence length="425" mass="48449">MYEKAQSDLGHPVPERKSPTIQGPKPLERKDKRRSKIWLEKRTSIHFNYESPSPTLPQNQDDNAKKLSSSPAEVANIKDPAIEEQQDTLDNDQQTEVITTALVIKNIPFAVKRDALMQTMNGLDIPRPYAFNYHFDNGVFRGLAFANYRSPEEAEEVKIVLNGFEIHGRKLRVEYKKMLQSAEGRERDRSITDMANITIGSADNRDIEGSGNSHELSRESISGNVRRLREMRSERDLLRKQSVTNLRRDDSGLEQDVLDLNDPDTLAFYNQLLLFRGDTTCDDFTYPRHTTPTQRKQILMIADKLGLTCLVEGDEGERYVRVLKANRIPVSRQEPIERQVKGKGSKASLHKVSSRDNLNGLREHNATPPKGQYRKPQISGNSDAVIYPIRQPKGPENVQERNFASRKPKKTLNHNAPAFSPRKLE</sequence>
<dbReference type="EMBL" id="MVBO01000061">
    <property type="protein sequence ID" value="OZJ03947.1"/>
    <property type="molecule type" value="Genomic_DNA"/>
</dbReference>
<feature type="region of interest" description="Disordered" evidence="2">
    <location>
        <begin position="334"/>
        <end position="425"/>
    </location>
</feature>
<reference evidence="4 5" key="1">
    <citation type="journal article" date="2017" name="Mycologia">
        <title>Bifiguratus adelaidae, gen. et sp. nov., a new member of Mucoromycotina in endophytic and soil-dwelling habitats.</title>
        <authorList>
            <person name="Torres-Cruz T.J."/>
            <person name="Billingsley Tobias T.L."/>
            <person name="Almatruk M."/>
            <person name="Hesse C."/>
            <person name="Kuske C.R."/>
            <person name="Desiro A."/>
            <person name="Benucci G.M."/>
            <person name="Bonito G."/>
            <person name="Stajich J.E."/>
            <person name="Dunlap C."/>
            <person name="Arnold A.E."/>
            <person name="Porras-Alfaro A."/>
        </authorList>
    </citation>
    <scope>NUCLEOTIDE SEQUENCE [LARGE SCALE GENOMIC DNA]</scope>
    <source>
        <strain evidence="4 5">AZ0501</strain>
    </source>
</reference>